<sequence length="105" mass="11107">MSDKPEVIAPVPEASALAPFIYFDIVPSSGINNGVASLTLEAVRFTAECPGKVSAGRVTVAHVRTSLEGLRQLKAAIELIELAMQNPSANPQAQMVPSPFPGKRH</sequence>
<dbReference type="EMBL" id="BKAJ01000154">
    <property type="protein sequence ID" value="GEP60219.1"/>
    <property type="molecule type" value="Genomic_DNA"/>
</dbReference>
<accession>A0A512NMS1</accession>
<dbReference type="AlphaFoldDB" id="A0A512NMS1"/>
<keyword evidence="2" id="KW-1185">Reference proteome</keyword>
<protein>
    <recommendedName>
        <fullName evidence="3">DUF3467 domain-containing protein</fullName>
    </recommendedName>
</protein>
<comment type="caution">
    <text evidence="1">The sequence shown here is derived from an EMBL/GenBank/DDBJ whole genome shotgun (WGS) entry which is preliminary data.</text>
</comment>
<dbReference type="Proteomes" id="UP000321058">
    <property type="component" value="Unassembled WGS sequence"/>
</dbReference>
<reference evidence="1 2" key="1">
    <citation type="submission" date="2019-07" db="EMBL/GenBank/DDBJ databases">
        <title>Whole genome shotgun sequence of Reyranella soli NBRC 108950.</title>
        <authorList>
            <person name="Hosoyama A."/>
            <person name="Uohara A."/>
            <person name="Ohji S."/>
            <person name="Ichikawa N."/>
        </authorList>
    </citation>
    <scope>NUCLEOTIDE SEQUENCE [LARGE SCALE GENOMIC DNA]</scope>
    <source>
        <strain evidence="1 2">NBRC 108950</strain>
    </source>
</reference>
<evidence type="ECO:0000313" key="2">
    <source>
        <dbReference type="Proteomes" id="UP000321058"/>
    </source>
</evidence>
<evidence type="ECO:0000313" key="1">
    <source>
        <dbReference type="EMBL" id="GEP60219.1"/>
    </source>
</evidence>
<evidence type="ECO:0008006" key="3">
    <source>
        <dbReference type="Google" id="ProtNLM"/>
    </source>
</evidence>
<gene>
    <name evidence="1" type="ORF">RSO01_73850</name>
</gene>
<name>A0A512NMS1_9HYPH</name>
<organism evidence="1 2">
    <name type="scientific">Reyranella soli</name>
    <dbReference type="NCBI Taxonomy" id="1230389"/>
    <lineage>
        <taxon>Bacteria</taxon>
        <taxon>Pseudomonadati</taxon>
        <taxon>Pseudomonadota</taxon>
        <taxon>Alphaproteobacteria</taxon>
        <taxon>Hyphomicrobiales</taxon>
        <taxon>Reyranellaceae</taxon>
        <taxon>Reyranella</taxon>
    </lineage>
</organism>
<proteinExistence type="predicted"/>